<reference evidence="1 2" key="1">
    <citation type="submission" date="2024-06" db="EMBL/GenBank/DDBJ databases">
        <title>Genomic Encyclopedia of Type Strains, Phase IV (KMG-IV): sequencing the most valuable type-strain genomes for metagenomic binning, comparative biology and taxonomic classification.</title>
        <authorList>
            <person name="Goeker M."/>
        </authorList>
    </citation>
    <scope>NUCLEOTIDE SEQUENCE [LARGE SCALE GENOMIC DNA]</scope>
    <source>
        <strain evidence="1 2">DSM 15349</strain>
    </source>
</reference>
<evidence type="ECO:0000313" key="1">
    <source>
        <dbReference type="EMBL" id="MET3644368.1"/>
    </source>
</evidence>
<dbReference type="EMBL" id="JBEPMK010000003">
    <property type="protein sequence ID" value="MET3644368.1"/>
    <property type="molecule type" value="Genomic_DNA"/>
</dbReference>
<comment type="caution">
    <text evidence="1">The sequence shown here is derived from an EMBL/GenBank/DDBJ whole genome shotgun (WGS) entry which is preliminary data.</text>
</comment>
<gene>
    <name evidence="1" type="ORF">ABID27_000992</name>
</gene>
<name>A0ABV2JNB0_9STRE</name>
<protein>
    <submittedName>
        <fullName evidence="1">Transposase</fullName>
    </submittedName>
</protein>
<sequence length="103" mass="11749">MLSRYVRPKTSCIENGITISTGAPVLVLQCRQKTFTIIEEVLYYVQELHRLSERRQTFLDEMVTLARPLTEYEVLIAIPSIAETTATSIIGNKRRFVAFSLPT</sequence>
<evidence type="ECO:0000313" key="2">
    <source>
        <dbReference type="Proteomes" id="UP001549055"/>
    </source>
</evidence>
<keyword evidence="2" id="KW-1185">Reference proteome</keyword>
<accession>A0ABV2JNB0</accession>
<dbReference type="Proteomes" id="UP001549055">
    <property type="component" value="Unassembled WGS sequence"/>
</dbReference>
<organism evidence="1 2">
    <name type="scientific">Streptococcus gallinaceus</name>
    <dbReference type="NCBI Taxonomy" id="165758"/>
    <lineage>
        <taxon>Bacteria</taxon>
        <taxon>Bacillati</taxon>
        <taxon>Bacillota</taxon>
        <taxon>Bacilli</taxon>
        <taxon>Lactobacillales</taxon>
        <taxon>Streptococcaceae</taxon>
        <taxon>Streptococcus</taxon>
    </lineage>
</organism>
<proteinExistence type="predicted"/>